<feature type="signal peptide" evidence="1">
    <location>
        <begin position="1"/>
        <end position="21"/>
    </location>
</feature>
<evidence type="ECO:0000313" key="2">
    <source>
        <dbReference type="EMBL" id="KAI9635988.1"/>
    </source>
</evidence>
<evidence type="ECO:0000313" key="3">
    <source>
        <dbReference type="Proteomes" id="UP001164286"/>
    </source>
</evidence>
<dbReference type="EMBL" id="JAKWFO010000005">
    <property type="protein sequence ID" value="KAI9635988.1"/>
    <property type="molecule type" value="Genomic_DNA"/>
</dbReference>
<gene>
    <name evidence="2" type="ORF">MKK02DRAFT_33285</name>
</gene>
<protein>
    <submittedName>
        <fullName evidence="2">Uncharacterized protein</fullName>
    </submittedName>
</protein>
<comment type="caution">
    <text evidence="2">The sequence shown here is derived from an EMBL/GenBank/DDBJ whole genome shotgun (WGS) entry which is preliminary data.</text>
</comment>
<sequence length="386" mass="37826">MPSMTKLALSSLALLAYSADAAPIFTSTSGSGSAHANANANAAVSLSGSTDLKVFADAFLKLSTGGRASSCDNVNVGSVLGLAANVKSSLFSKIAVTQCIASYSDAVACTEFGAYLATTYYAYISGWTGATLFAALEATRTDRLHALVGGFCSTATGVSSGACDDWITQWNTFGYASVGLKADVKAAALIHIQKATLKTSGLLSVCDTTAILKAAANGQITVGATATAQAAVAAHAAAAVKADVQSKTGVAVPRGLVLGGHGAGQGAGVLGVSLDSITGNKHHDNGLLTNLVAGVGAAGSSKGAVGLGSLIHRDLLDTTHIVGGAHGQGSAHGAGFLGLDGDDLDLGLFGKGQGQGSGILGVTGDKLGLGLSGEGKGKGFLGAVIA</sequence>
<organism evidence="2 3">
    <name type="scientific">Dioszegia hungarica</name>
    <dbReference type="NCBI Taxonomy" id="4972"/>
    <lineage>
        <taxon>Eukaryota</taxon>
        <taxon>Fungi</taxon>
        <taxon>Dikarya</taxon>
        <taxon>Basidiomycota</taxon>
        <taxon>Agaricomycotina</taxon>
        <taxon>Tremellomycetes</taxon>
        <taxon>Tremellales</taxon>
        <taxon>Bulleribasidiaceae</taxon>
        <taxon>Dioszegia</taxon>
    </lineage>
</organism>
<dbReference type="Proteomes" id="UP001164286">
    <property type="component" value="Unassembled WGS sequence"/>
</dbReference>
<accession>A0AA38H8N5</accession>
<evidence type="ECO:0000256" key="1">
    <source>
        <dbReference type="SAM" id="SignalP"/>
    </source>
</evidence>
<dbReference type="GeneID" id="77727895"/>
<name>A0AA38H8N5_9TREE</name>
<keyword evidence="1" id="KW-0732">Signal</keyword>
<feature type="chain" id="PRO_5041392463" evidence="1">
    <location>
        <begin position="22"/>
        <end position="386"/>
    </location>
</feature>
<keyword evidence="3" id="KW-1185">Reference proteome</keyword>
<dbReference type="AlphaFoldDB" id="A0AA38H8N5"/>
<dbReference type="RefSeq" id="XP_052945765.1">
    <property type="nucleotide sequence ID" value="XM_053088690.1"/>
</dbReference>
<proteinExistence type="predicted"/>
<reference evidence="2" key="1">
    <citation type="journal article" date="2022" name="G3 (Bethesda)">
        <title>High quality genome of the basidiomycete yeast Dioszegia hungarica PDD-24b-2 isolated from cloud water.</title>
        <authorList>
            <person name="Jarrige D."/>
            <person name="Haridas S."/>
            <person name="Bleykasten-Grosshans C."/>
            <person name="Joly M."/>
            <person name="Nadalig T."/>
            <person name="Sancelme M."/>
            <person name="Vuilleumier S."/>
            <person name="Grigoriev I.V."/>
            <person name="Amato P."/>
            <person name="Bringel F."/>
        </authorList>
    </citation>
    <scope>NUCLEOTIDE SEQUENCE</scope>
    <source>
        <strain evidence="2">PDD-24b-2</strain>
    </source>
</reference>